<feature type="region of interest" description="Disordered" evidence="1">
    <location>
        <begin position="31"/>
        <end position="50"/>
    </location>
</feature>
<dbReference type="Proteomes" id="UP000265180">
    <property type="component" value="Chromosome 4"/>
</dbReference>
<name>A0A3P9M2T2_ORYLA</name>
<dbReference type="AlphaFoldDB" id="A0A3P9M2T2"/>
<evidence type="ECO:0000313" key="2">
    <source>
        <dbReference type="Ensembl" id="ENSORLP00020027071.1"/>
    </source>
</evidence>
<accession>A0A3P9M2T2</accession>
<reference key="1">
    <citation type="journal article" date="2007" name="Nature">
        <title>The medaka draft genome and insights into vertebrate genome evolution.</title>
        <authorList>
            <person name="Kasahara M."/>
            <person name="Naruse K."/>
            <person name="Sasaki S."/>
            <person name="Nakatani Y."/>
            <person name="Qu W."/>
            <person name="Ahsan B."/>
            <person name="Yamada T."/>
            <person name="Nagayasu Y."/>
            <person name="Doi K."/>
            <person name="Kasai Y."/>
            <person name="Jindo T."/>
            <person name="Kobayashi D."/>
            <person name="Shimada A."/>
            <person name="Toyoda A."/>
            <person name="Kuroki Y."/>
            <person name="Fujiyama A."/>
            <person name="Sasaki T."/>
            <person name="Shimizu A."/>
            <person name="Asakawa S."/>
            <person name="Shimizu N."/>
            <person name="Hashimoto S."/>
            <person name="Yang J."/>
            <person name="Lee Y."/>
            <person name="Matsushima K."/>
            <person name="Sugano S."/>
            <person name="Sakaizumi M."/>
            <person name="Narita T."/>
            <person name="Ohishi K."/>
            <person name="Haga S."/>
            <person name="Ohta F."/>
            <person name="Nomoto H."/>
            <person name="Nogata K."/>
            <person name="Morishita T."/>
            <person name="Endo T."/>
            <person name="Shin-I T."/>
            <person name="Takeda H."/>
            <person name="Morishita S."/>
            <person name="Kohara Y."/>
        </authorList>
    </citation>
    <scope>NUCLEOTIDE SEQUENCE [LARGE SCALE GENOMIC DNA]</scope>
    <source>
        <strain>Hd-rR</strain>
    </source>
</reference>
<evidence type="ECO:0000256" key="1">
    <source>
        <dbReference type="SAM" id="MobiDB-lite"/>
    </source>
</evidence>
<dbReference type="Ensembl" id="ENSORLT00020000294.1">
    <property type="protein sequence ID" value="ENSORLP00020027071.1"/>
    <property type="gene ID" value="ENSORLG00020009869.1"/>
</dbReference>
<feature type="compositionally biased region" description="Low complexity" evidence="1">
    <location>
        <begin position="31"/>
        <end position="45"/>
    </location>
</feature>
<proteinExistence type="predicted"/>
<sequence>MCTHSPLPHWNSPTGQRGFWGSFPRLQRSADSSDLSLQSGSPSQLHRAGMHSELLQRNSCWPHVGEEHFSSSLESPQSLSPSGHDELNLVWVLCFCPTMWSQGGLILGLPVPVPSPALSQGCVRKGVRRKTVNQTTCENQ</sequence>
<protein>
    <submittedName>
        <fullName evidence="2">Uncharacterized protein</fullName>
    </submittedName>
</protein>
<organism evidence="2 3">
    <name type="scientific">Oryzias latipes</name>
    <name type="common">Japanese rice fish</name>
    <name type="synonym">Japanese killifish</name>
    <dbReference type="NCBI Taxonomy" id="8090"/>
    <lineage>
        <taxon>Eukaryota</taxon>
        <taxon>Metazoa</taxon>
        <taxon>Chordata</taxon>
        <taxon>Craniata</taxon>
        <taxon>Vertebrata</taxon>
        <taxon>Euteleostomi</taxon>
        <taxon>Actinopterygii</taxon>
        <taxon>Neopterygii</taxon>
        <taxon>Teleostei</taxon>
        <taxon>Neoteleostei</taxon>
        <taxon>Acanthomorphata</taxon>
        <taxon>Ovalentaria</taxon>
        <taxon>Atherinomorphae</taxon>
        <taxon>Beloniformes</taxon>
        <taxon>Adrianichthyidae</taxon>
        <taxon>Oryziinae</taxon>
        <taxon>Oryzias</taxon>
    </lineage>
</organism>
<evidence type="ECO:0000313" key="3">
    <source>
        <dbReference type="Proteomes" id="UP000265180"/>
    </source>
</evidence>
<reference evidence="2" key="4">
    <citation type="submission" date="2025-09" db="UniProtKB">
        <authorList>
            <consortium name="Ensembl"/>
        </authorList>
    </citation>
    <scope>IDENTIFICATION</scope>
    <source>
        <strain evidence="2">HNI</strain>
    </source>
</reference>
<reference evidence="2" key="3">
    <citation type="submission" date="2025-08" db="UniProtKB">
        <authorList>
            <consortium name="Ensembl"/>
        </authorList>
    </citation>
    <scope>IDENTIFICATION</scope>
    <source>
        <strain evidence="2">HNI</strain>
    </source>
</reference>
<reference evidence="2 3" key="2">
    <citation type="submission" date="2017-04" db="EMBL/GenBank/DDBJ databases">
        <title>CpG methylation of centromeres and impact of large insertions on vertebrate speciation.</title>
        <authorList>
            <person name="Ichikawa K."/>
            <person name="Yoshimura J."/>
            <person name="Morishita S."/>
        </authorList>
    </citation>
    <scope>NUCLEOTIDE SEQUENCE</scope>
    <source>
        <strain evidence="2 3">HNI</strain>
    </source>
</reference>